<dbReference type="Proteomes" id="UP000031036">
    <property type="component" value="Unassembled WGS sequence"/>
</dbReference>
<dbReference type="OrthoDB" id="40902at2759"/>
<feature type="compositionally biased region" description="Acidic residues" evidence="6">
    <location>
        <begin position="1"/>
        <end position="20"/>
    </location>
</feature>
<feature type="region of interest" description="Disordered" evidence="6">
    <location>
        <begin position="1"/>
        <end position="21"/>
    </location>
</feature>
<keyword evidence="9" id="KW-0808">Transferase</keyword>
<organism evidence="9 10">
    <name type="scientific">Toxocara canis</name>
    <name type="common">Canine roundworm</name>
    <dbReference type="NCBI Taxonomy" id="6265"/>
    <lineage>
        <taxon>Eukaryota</taxon>
        <taxon>Metazoa</taxon>
        <taxon>Ecdysozoa</taxon>
        <taxon>Nematoda</taxon>
        <taxon>Chromadorea</taxon>
        <taxon>Rhabditida</taxon>
        <taxon>Spirurina</taxon>
        <taxon>Ascaridomorpha</taxon>
        <taxon>Ascaridoidea</taxon>
        <taxon>Toxocaridae</taxon>
        <taxon>Toxocara</taxon>
    </lineage>
</organism>
<dbReference type="Pfam" id="PF00069">
    <property type="entry name" value="Pkinase"/>
    <property type="match status" value="1"/>
</dbReference>
<dbReference type="STRING" id="6265.A0A0B2UUL0"/>
<dbReference type="FunFam" id="1.10.510.10:FF:000571">
    <property type="entry name" value="Maternal embryonic leucine zipper kinase"/>
    <property type="match status" value="1"/>
</dbReference>
<dbReference type="InterPro" id="IPR008984">
    <property type="entry name" value="SMAD_FHA_dom_sf"/>
</dbReference>
<evidence type="ECO:0000256" key="1">
    <source>
        <dbReference type="ARBA" id="ARBA00001946"/>
    </source>
</evidence>
<protein>
    <submittedName>
        <fullName evidence="9">Serine/threonine-protein kinase chk-2</fullName>
    </submittedName>
</protein>
<evidence type="ECO:0000313" key="9">
    <source>
        <dbReference type="EMBL" id="KHN72954.1"/>
    </source>
</evidence>
<dbReference type="Pfam" id="PF00498">
    <property type="entry name" value="FHA"/>
    <property type="match status" value="1"/>
</dbReference>
<dbReference type="PROSITE" id="PS00107">
    <property type="entry name" value="PROTEIN_KINASE_ATP"/>
    <property type="match status" value="1"/>
</dbReference>
<comment type="caution">
    <text evidence="9">The sequence shown here is derived from an EMBL/GenBank/DDBJ whole genome shotgun (WGS) entry which is preliminary data.</text>
</comment>
<evidence type="ECO:0000313" key="10">
    <source>
        <dbReference type="Proteomes" id="UP000031036"/>
    </source>
</evidence>
<feature type="domain" description="FHA" evidence="7">
    <location>
        <begin position="69"/>
        <end position="131"/>
    </location>
</feature>
<evidence type="ECO:0000259" key="7">
    <source>
        <dbReference type="PROSITE" id="PS50006"/>
    </source>
</evidence>
<dbReference type="SMART" id="SM00220">
    <property type="entry name" value="S_TKc"/>
    <property type="match status" value="1"/>
</dbReference>
<dbReference type="Gene3D" id="2.60.200.20">
    <property type="match status" value="1"/>
</dbReference>
<reference evidence="9 10" key="1">
    <citation type="submission" date="2014-11" db="EMBL/GenBank/DDBJ databases">
        <title>Genetic blueprint of the zoonotic pathogen Toxocara canis.</title>
        <authorList>
            <person name="Zhu X.-Q."/>
            <person name="Korhonen P.K."/>
            <person name="Cai H."/>
            <person name="Young N.D."/>
            <person name="Nejsum P."/>
            <person name="von Samson-Himmelstjerna G."/>
            <person name="Boag P.R."/>
            <person name="Tan P."/>
            <person name="Li Q."/>
            <person name="Min J."/>
            <person name="Yang Y."/>
            <person name="Wang X."/>
            <person name="Fang X."/>
            <person name="Hall R.S."/>
            <person name="Hofmann A."/>
            <person name="Sternberg P.W."/>
            <person name="Jex A.R."/>
            <person name="Gasser R.B."/>
        </authorList>
    </citation>
    <scope>NUCLEOTIDE SEQUENCE [LARGE SCALE GENOMIC DNA]</scope>
    <source>
        <strain evidence="9">PN_DK_2014</strain>
    </source>
</reference>
<evidence type="ECO:0000256" key="6">
    <source>
        <dbReference type="SAM" id="MobiDB-lite"/>
    </source>
</evidence>
<keyword evidence="2 4" id="KW-0547">Nucleotide-binding</keyword>
<dbReference type="PROSITE" id="PS50006">
    <property type="entry name" value="FHA_DOMAIN"/>
    <property type="match status" value="1"/>
</dbReference>
<feature type="domain" description="Protein kinase" evidence="8">
    <location>
        <begin position="176"/>
        <end position="448"/>
    </location>
</feature>
<comment type="similarity">
    <text evidence="5">Belongs to the protein kinase superfamily.</text>
</comment>
<comment type="cofactor">
    <cofactor evidence="1">
        <name>Mg(2+)</name>
        <dbReference type="ChEBI" id="CHEBI:18420"/>
    </cofactor>
</comment>
<dbReference type="InterPro" id="IPR008271">
    <property type="entry name" value="Ser/Thr_kinase_AS"/>
</dbReference>
<dbReference type="InterPro" id="IPR000253">
    <property type="entry name" value="FHA_dom"/>
</dbReference>
<dbReference type="Gene3D" id="1.10.510.10">
    <property type="entry name" value="Transferase(Phosphotransferase) domain 1"/>
    <property type="match status" value="1"/>
</dbReference>
<accession>A0A0B2UUL0</accession>
<evidence type="ECO:0000256" key="4">
    <source>
        <dbReference type="PROSITE-ProRule" id="PRU10141"/>
    </source>
</evidence>
<dbReference type="InterPro" id="IPR017441">
    <property type="entry name" value="Protein_kinase_ATP_BS"/>
</dbReference>
<dbReference type="AlphaFoldDB" id="A0A0B2UUL0"/>
<evidence type="ECO:0000256" key="2">
    <source>
        <dbReference type="ARBA" id="ARBA00022741"/>
    </source>
</evidence>
<dbReference type="EMBL" id="JPKZ01003185">
    <property type="protein sequence ID" value="KHN72954.1"/>
    <property type="molecule type" value="Genomic_DNA"/>
</dbReference>
<dbReference type="PROSITE" id="PS00108">
    <property type="entry name" value="PROTEIN_KINASE_ST"/>
    <property type="match status" value="1"/>
</dbReference>
<evidence type="ECO:0000259" key="8">
    <source>
        <dbReference type="PROSITE" id="PS50011"/>
    </source>
</evidence>
<dbReference type="OMA" id="MLCAVQY"/>
<keyword evidence="9" id="KW-0418">Kinase</keyword>
<evidence type="ECO:0000256" key="5">
    <source>
        <dbReference type="RuleBase" id="RU000304"/>
    </source>
</evidence>
<name>A0A0B2UUL0_TOXCA</name>
<dbReference type="PANTHER" id="PTHR24347">
    <property type="entry name" value="SERINE/THREONINE-PROTEIN KINASE"/>
    <property type="match status" value="1"/>
</dbReference>
<feature type="binding site" evidence="4">
    <location>
        <position position="211"/>
    </location>
    <ligand>
        <name>ATP</name>
        <dbReference type="ChEBI" id="CHEBI:30616"/>
    </ligand>
</feature>
<keyword evidence="10" id="KW-1185">Reference proteome</keyword>
<sequence length="478" mass="54469">MGDSSEPEVMDSQNNDEGDDCLLTQKDSQFSQLLNCRSVEEEELEKKKYAALHPMDRGLNQIALYTEFFGFGRRPDYTHFCDFHELASGEGMRLLSSVSSKHCYIRRDFLEGRTYLHDTSRFGTFVNEALIGKGNCCMLQSGDLISVGHPKFFVFMYVEGCTKGKDYPPSLTERYFVSNYLIGEGAMGKVFLGKRRADTSVSVAVKVIAKKGLSITSQNSSESGLGSSTELIRREVDIMLSIKHVNCVQLEYVCESAKMAYIVMEYIEGGELFSRIIDERNMGKGLGEQLTKFYAWQMLSAVKFLHKRNIVHRDIKPENVLLLKRDVYTVLKLSDFGLSKAGEKTMETFCGTQCYMAPELWVDEPRYRCEVDIWALGAVLFTSISGYPPFANDYKDMPLREQIAKGRLVYYSVWKNISTRAQRLIRKMLRVDVLQRVVAAEAMRDVWFDDPIVEKAKEMVHSYAQIHAIPLANVDCEQ</sequence>
<gene>
    <name evidence="9" type="primary">chk-2</name>
    <name evidence="9" type="ORF">Tcan_07731</name>
</gene>
<dbReference type="GO" id="GO:0005524">
    <property type="term" value="F:ATP binding"/>
    <property type="evidence" value="ECO:0007669"/>
    <property type="project" value="UniProtKB-UniRule"/>
</dbReference>
<dbReference type="SUPFAM" id="SSF49879">
    <property type="entry name" value="SMAD/FHA domain"/>
    <property type="match status" value="1"/>
</dbReference>
<dbReference type="InterPro" id="IPR000719">
    <property type="entry name" value="Prot_kinase_dom"/>
</dbReference>
<keyword evidence="5" id="KW-0723">Serine/threonine-protein kinase</keyword>
<keyword evidence="3 4" id="KW-0067">ATP-binding</keyword>
<dbReference type="GO" id="GO:0004674">
    <property type="term" value="F:protein serine/threonine kinase activity"/>
    <property type="evidence" value="ECO:0007669"/>
    <property type="project" value="UniProtKB-KW"/>
</dbReference>
<evidence type="ECO:0000256" key="3">
    <source>
        <dbReference type="ARBA" id="ARBA00022840"/>
    </source>
</evidence>
<dbReference type="PROSITE" id="PS50011">
    <property type="entry name" value="PROTEIN_KINASE_DOM"/>
    <property type="match status" value="1"/>
</dbReference>
<proteinExistence type="inferred from homology"/>
<dbReference type="SUPFAM" id="SSF56112">
    <property type="entry name" value="Protein kinase-like (PK-like)"/>
    <property type="match status" value="1"/>
</dbReference>
<dbReference type="InterPro" id="IPR011009">
    <property type="entry name" value="Kinase-like_dom_sf"/>
</dbReference>